<evidence type="ECO:0008006" key="7">
    <source>
        <dbReference type="Google" id="ProtNLM"/>
    </source>
</evidence>
<evidence type="ECO:0000313" key="5">
    <source>
        <dbReference type="EMBL" id="KIP52523.1"/>
    </source>
</evidence>
<organism evidence="5 6">
    <name type="scientific">Leucobacter komagatae</name>
    <dbReference type="NCBI Taxonomy" id="55969"/>
    <lineage>
        <taxon>Bacteria</taxon>
        <taxon>Bacillati</taxon>
        <taxon>Actinomycetota</taxon>
        <taxon>Actinomycetes</taxon>
        <taxon>Micrococcales</taxon>
        <taxon>Microbacteriaceae</taxon>
        <taxon>Leucobacter</taxon>
    </lineage>
</organism>
<feature type="transmembrane region" description="Helical" evidence="1">
    <location>
        <begin position="944"/>
        <end position="963"/>
    </location>
</feature>
<keyword evidence="1" id="KW-0472">Membrane</keyword>
<keyword evidence="1" id="KW-1133">Transmembrane helix</keyword>
<feature type="chain" id="PRO_5002212434" description="Htaa domain-containing protein" evidence="2">
    <location>
        <begin position="24"/>
        <end position="967"/>
    </location>
</feature>
<dbReference type="Pfam" id="PF04213">
    <property type="entry name" value="HtaA"/>
    <property type="match status" value="3"/>
</dbReference>
<reference evidence="5 6" key="1">
    <citation type="submission" date="2015-01" db="EMBL/GenBank/DDBJ databases">
        <title>Draft genome sequence of Leucobacter komagatae strain VKM ST2845.</title>
        <authorList>
            <person name="Karlyshev A.V."/>
            <person name="Kudryashova E.B."/>
        </authorList>
    </citation>
    <scope>NUCLEOTIDE SEQUENCE [LARGE SCALE GENOMIC DNA]</scope>
    <source>
        <strain evidence="5 6">VKM ST2845</strain>
    </source>
</reference>
<gene>
    <name evidence="5" type="ORF">SD72_09105</name>
</gene>
<keyword evidence="1" id="KW-0812">Transmembrane</keyword>
<feature type="domain" description="Htaa" evidence="3">
    <location>
        <begin position="330"/>
        <end position="506"/>
    </location>
</feature>
<dbReference type="InterPro" id="IPR032109">
    <property type="entry name" value="Big_3_5"/>
</dbReference>
<dbReference type="Proteomes" id="UP000032120">
    <property type="component" value="Unassembled WGS sequence"/>
</dbReference>
<keyword evidence="6" id="KW-1185">Reference proteome</keyword>
<dbReference type="AlphaFoldDB" id="A0A0D0ISW1"/>
<feature type="domain" description="Bacterial Ig-like" evidence="4">
    <location>
        <begin position="524"/>
        <end position="607"/>
    </location>
</feature>
<evidence type="ECO:0000259" key="3">
    <source>
        <dbReference type="Pfam" id="PF04213"/>
    </source>
</evidence>
<evidence type="ECO:0000256" key="1">
    <source>
        <dbReference type="SAM" id="Phobius"/>
    </source>
</evidence>
<evidence type="ECO:0000313" key="6">
    <source>
        <dbReference type="Proteomes" id="UP000032120"/>
    </source>
</evidence>
<dbReference type="EMBL" id="JXSQ01000010">
    <property type="protein sequence ID" value="KIP52523.1"/>
    <property type="molecule type" value="Genomic_DNA"/>
</dbReference>
<dbReference type="Gene3D" id="2.60.40.10">
    <property type="entry name" value="Immunoglobulins"/>
    <property type="match status" value="2"/>
</dbReference>
<sequence length="967" mass="98789">MGSALITLLVAGATLIAPALAGAAVETNDAPAPVGGATLDWSVKESFRNYIVGPIAKGSIEYLGNVTDQYRWSGGQGEAELDGSTANVLFGGGNGVHFRGHQSGPETEDPDTLDITLTNPRVVVISPTAGELRVDVEGREFVDTNTVGEWFESPDTLFASLTLPEPTVEGGVRSWSNAAAELTAEGAVAFAGFYEAGQDLDPVSFSLPTAGLEGDDAGEETGAVATTVVFDSSSTGALLVGQEAVFTVTVTPADAVGAVQFFNRDAALGDPVALQNGTATLRTKTLPVGAHSITATFTPTDVDAFGASSTPAFPVRVSEPSKTVIEVKGASLDWGVKASFRNYIYNAPAFGGKTTLLGATKQAQPKGTYQWGGGTGRAATNGTSADISFGKGNGVHFQSHPMKVGNASVYALDLAFTNPRVQITSPTSGTLYADVEGYEFKDMNSVGKKFSFVGAPLATLSLGIPEMNSANTHLTFKNVGARLTAQGAVAFGGFYGVGEELDPLNITLPGDFAVADKQSTSVRLSASPTSATVGESVKFTANVSPSIAGTVTFSYGSTTIGSPVRVSGGTAVLDTTRLPEGVYTAQALFLPQESERYHHANSNSVTLRIDAAKSPGGGAPGRAPLNGGVGAGSLRWGVSDYFAGYTTAKSNTAACPTPSGHCAGGSISTAGVGAGYLFPQSGSTWNETSHTGTVRYSGSVAFNGYGITMFRVASPTITVTSATSATLTTGYSGSYGPSTVALDLAAATKRIGAGGEVTWSNVPVRGSLVGISADQGIAFEPLTFTVGSSSRVTYSSTTQGQDSAESRYTAAEHPPATVGLEVLTDPEKIVPGGRIEVRAAGFDPEDEGVLVVLYPGQHVLDDTVKADSSGGVTWAGRLPADISPGPYTLTMQGSANVGAEIDVLSPEKAAAASRTVRAVEGALAAAEGGLRTAGVGAGMALWEWWVIAGGMSLIAGSTSALAIRQRL</sequence>
<feature type="domain" description="Htaa" evidence="3">
    <location>
        <begin position="632"/>
        <end position="764"/>
    </location>
</feature>
<dbReference type="GO" id="GO:0005975">
    <property type="term" value="P:carbohydrate metabolic process"/>
    <property type="evidence" value="ECO:0007669"/>
    <property type="project" value="UniProtKB-ARBA"/>
</dbReference>
<dbReference type="InterPro" id="IPR013783">
    <property type="entry name" value="Ig-like_fold"/>
</dbReference>
<feature type="domain" description="Bacterial Ig-like" evidence="4">
    <location>
        <begin position="233"/>
        <end position="317"/>
    </location>
</feature>
<name>A0A0D0ISW1_9MICO</name>
<proteinExistence type="predicted"/>
<protein>
    <recommendedName>
        <fullName evidence="7">Htaa domain-containing protein</fullName>
    </recommendedName>
</protein>
<dbReference type="Pfam" id="PF16640">
    <property type="entry name" value="Big_3_5"/>
    <property type="match status" value="2"/>
</dbReference>
<evidence type="ECO:0000256" key="2">
    <source>
        <dbReference type="SAM" id="SignalP"/>
    </source>
</evidence>
<keyword evidence="2" id="KW-0732">Signal</keyword>
<accession>A0A0D0ISW1</accession>
<dbReference type="InterPro" id="IPR007331">
    <property type="entry name" value="Htaa"/>
</dbReference>
<evidence type="ECO:0000259" key="4">
    <source>
        <dbReference type="Pfam" id="PF16640"/>
    </source>
</evidence>
<feature type="signal peptide" evidence="2">
    <location>
        <begin position="1"/>
        <end position="23"/>
    </location>
</feature>
<comment type="caution">
    <text evidence="5">The sequence shown here is derived from an EMBL/GenBank/DDBJ whole genome shotgun (WGS) entry which is preliminary data.</text>
</comment>
<feature type="domain" description="Htaa" evidence="3">
    <location>
        <begin position="37"/>
        <end position="206"/>
    </location>
</feature>